<accession>A0A7J0FWC9</accession>
<sequence>MKSKSWGCFLISTVNCDGGGLRCIPPPTSIKSSLSSSHSSQKSKILNLFSAHPHLSLPKTLALTAASGLLFHLTSSALSFLGNGPGGRGVGVGGDNNGCGGGDDGFWGRLFTLAVVIAQDEDDDSKSPKLVRFTETRPVHRFFKKSNGSPGLKRFIYIFGKIIKLNRYEVRFPVEPVQPPGSVRF</sequence>
<keyword evidence="2" id="KW-1185">Reference proteome</keyword>
<proteinExistence type="predicted"/>
<organism evidence="1 2">
    <name type="scientific">Actinidia rufa</name>
    <dbReference type="NCBI Taxonomy" id="165716"/>
    <lineage>
        <taxon>Eukaryota</taxon>
        <taxon>Viridiplantae</taxon>
        <taxon>Streptophyta</taxon>
        <taxon>Embryophyta</taxon>
        <taxon>Tracheophyta</taxon>
        <taxon>Spermatophyta</taxon>
        <taxon>Magnoliopsida</taxon>
        <taxon>eudicotyledons</taxon>
        <taxon>Gunneridae</taxon>
        <taxon>Pentapetalae</taxon>
        <taxon>asterids</taxon>
        <taxon>Ericales</taxon>
        <taxon>Actinidiaceae</taxon>
        <taxon>Actinidia</taxon>
    </lineage>
</organism>
<dbReference type="Proteomes" id="UP000585474">
    <property type="component" value="Unassembled WGS sequence"/>
</dbReference>
<evidence type="ECO:0000313" key="2">
    <source>
        <dbReference type="Proteomes" id="UP000585474"/>
    </source>
</evidence>
<reference evidence="1 2" key="1">
    <citation type="submission" date="2019-07" db="EMBL/GenBank/DDBJ databases">
        <title>De Novo Assembly of kiwifruit Actinidia rufa.</title>
        <authorList>
            <person name="Sugita-Konishi S."/>
            <person name="Sato K."/>
            <person name="Mori E."/>
            <person name="Abe Y."/>
            <person name="Kisaki G."/>
            <person name="Hamano K."/>
            <person name="Suezawa K."/>
            <person name="Otani M."/>
            <person name="Fukuda T."/>
            <person name="Manabe T."/>
            <person name="Gomi K."/>
            <person name="Tabuchi M."/>
            <person name="Akimitsu K."/>
            <person name="Kataoka I."/>
        </authorList>
    </citation>
    <scope>NUCLEOTIDE SEQUENCE [LARGE SCALE GENOMIC DNA]</scope>
    <source>
        <strain evidence="2">cv. Fuchu</strain>
    </source>
</reference>
<gene>
    <name evidence="1" type="ORF">Acr_15g0016070</name>
</gene>
<evidence type="ECO:0000313" key="1">
    <source>
        <dbReference type="EMBL" id="GFZ02999.1"/>
    </source>
</evidence>
<dbReference type="AlphaFoldDB" id="A0A7J0FWC9"/>
<name>A0A7J0FWC9_9ERIC</name>
<protein>
    <submittedName>
        <fullName evidence="1">Uncharacterized protein</fullName>
    </submittedName>
</protein>
<comment type="caution">
    <text evidence="1">The sequence shown here is derived from an EMBL/GenBank/DDBJ whole genome shotgun (WGS) entry which is preliminary data.</text>
</comment>
<dbReference type="EMBL" id="BJWL01000015">
    <property type="protein sequence ID" value="GFZ02999.1"/>
    <property type="molecule type" value="Genomic_DNA"/>
</dbReference>